<dbReference type="AlphaFoldDB" id="X1H5X6"/>
<keyword evidence="1" id="KW-0812">Transmembrane</keyword>
<keyword evidence="1" id="KW-1133">Transmembrane helix</keyword>
<evidence type="ECO:0000256" key="1">
    <source>
        <dbReference type="SAM" id="Phobius"/>
    </source>
</evidence>
<sequence length="58" mass="6496">IALFVIIIKLLVHINELLNLGTPPNVTEELMVLYVFIAFNLLIGIYSIFAHKEGKTGK</sequence>
<feature type="non-terminal residue" evidence="2">
    <location>
        <position position="1"/>
    </location>
</feature>
<evidence type="ECO:0000313" key="2">
    <source>
        <dbReference type="EMBL" id="GAH64807.1"/>
    </source>
</evidence>
<reference evidence="2" key="1">
    <citation type="journal article" date="2014" name="Front. Microbiol.">
        <title>High frequency of phylogenetically diverse reductive dehalogenase-homologous genes in deep subseafloor sedimentary metagenomes.</title>
        <authorList>
            <person name="Kawai M."/>
            <person name="Futagami T."/>
            <person name="Toyoda A."/>
            <person name="Takaki Y."/>
            <person name="Nishi S."/>
            <person name="Hori S."/>
            <person name="Arai W."/>
            <person name="Tsubouchi T."/>
            <person name="Morono Y."/>
            <person name="Uchiyama I."/>
            <person name="Ito T."/>
            <person name="Fujiyama A."/>
            <person name="Inagaki F."/>
            <person name="Takami H."/>
        </authorList>
    </citation>
    <scope>NUCLEOTIDE SEQUENCE</scope>
    <source>
        <strain evidence="2">Expedition CK06-06</strain>
    </source>
</reference>
<feature type="transmembrane region" description="Helical" evidence="1">
    <location>
        <begin position="31"/>
        <end position="49"/>
    </location>
</feature>
<protein>
    <submittedName>
        <fullName evidence="2">Uncharacterized protein</fullName>
    </submittedName>
</protein>
<dbReference type="EMBL" id="BARU01034545">
    <property type="protein sequence ID" value="GAH64807.1"/>
    <property type="molecule type" value="Genomic_DNA"/>
</dbReference>
<gene>
    <name evidence="2" type="ORF">S03H2_54205</name>
</gene>
<keyword evidence="1" id="KW-0472">Membrane</keyword>
<proteinExistence type="predicted"/>
<name>X1H5X6_9ZZZZ</name>
<accession>X1H5X6</accession>
<organism evidence="2">
    <name type="scientific">marine sediment metagenome</name>
    <dbReference type="NCBI Taxonomy" id="412755"/>
    <lineage>
        <taxon>unclassified sequences</taxon>
        <taxon>metagenomes</taxon>
        <taxon>ecological metagenomes</taxon>
    </lineage>
</organism>
<comment type="caution">
    <text evidence="2">The sequence shown here is derived from an EMBL/GenBank/DDBJ whole genome shotgun (WGS) entry which is preliminary data.</text>
</comment>